<accession>A0A0W7XB58</accession>
<dbReference type="AlphaFoldDB" id="A0A0W7XB58"/>
<protein>
    <recommendedName>
        <fullName evidence="3">NB-ARC domain-containing protein</fullName>
    </recommendedName>
</protein>
<name>A0A0W7XB58_9ACTN</name>
<dbReference type="Proteomes" id="UP000054804">
    <property type="component" value="Unassembled WGS sequence"/>
</dbReference>
<dbReference type="SMART" id="SM00028">
    <property type="entry name" value="TPR"/>
    <property type="match status" value="2"/>
</dbReference>
<gene>
    <name evidence="1" type="ORF">AT728_40120</name>
</gene>
<evidence type="ECO:0008006" key="3">
    <source>
        <dbReference type="Google" id="ProtNLM"/>
    </source>
</evidence>
<dbReference type="Gene3D" id="1.25.40.10">
    <property type="entry name" value="Tetratricopeptide repeat domain"/>
    <property type="match status" value="2"/>
</dbReference>
<dbReference type="InterPro" id="IPR019734">
    <property type="entry name" value="TPR_rpt"/>
</dbReference>
<dbReference type="OrthoDB" id="3311584at2"/>
<comment type="caution">
    <text evidence="1">The sequence shown here is derived from an EMBL/GenBank/DDBJ whole genome shotgun (WGS) entry which is preliminary data.</text>
</comment>
<evidence type="ECO:0000313" key="1">
    <source>
        <dbReference type="EMBL" id="KUF20136.1"/>
    </source>
</evidence>
<reference evidence="1 2" key="1">
    <citation type="submission" date="2015-12" db="EMBL/GenBank/DDBJ databases">
        <title>Draft genome sequence of Streptomyces silvensis ATCC 53525, a producer of novel hormone antagonists.</title>
        <authorList>
            <person name="Johnston C.W."/>
            <person name="Li Y."/>
            <person name="Magarvey N.A."/>
        </authorList>
    </citation>
    <scope>NUCLEOTIDE SEQUENCE [LARGE SCALE GENOMIC DNA]</scope>
    <source>
        <strain evidence="1 2">ATCC 53525</strain>
    </source>
</reference>
<dbReference type="STRING" id="1765722.AT728_40120"/>
<dbReference type="SUPFAM" id="SSF52540">
    <property type="entry name" value="P-loop containing nucleoside triphosphate hydrolases"/>
    <property type="match status" value="1"/>
</dbReference>
<dbReference type="SUPFAM" id="SSF48452">
    <property type="entry name" value="TPR-like"/>
    <property type="match status" value="1"/>
</dbReference>
<evidence type="ECO:0000313" key="2">
    <source>
        <dbReference type="Proteomes" id="UP000054804"/>
    </source>
</evidence>
<dbReference type="PANTHER" id="PTHR47691">
    <property type="entry name" value="REGULATOR-RELATED"/>
    <property type="match status" value="1"/>
</dbReference>
<dbReference type="PRINTS" id="PR00364">
    <property type="entry name" value="DISEASERSIST"/>
</dbReference>
<dbReference type="InterPro" id="IPR011990">
    <property type="entry name" value="TPR-like_helical_dom_sf"/>
</dbReference>
<proteinExistence type="predicted"/>
<organism evidence="1 2">
    <name type="scientific">Streptomyces silvensis</name>
    <dbReference type="NCBI Taxonomy" id="1765722"/>
    <lineage>
        <taxon>Bacteria</taxon>
        <taxon>Bacillati</taxon>
        <taxon>Actinomycetota</taxon>
        <taxon>Actinomycetes</taxon>
        <taxon>Kitasatosporales</taxon>
        <taxon>Streptomycetaceae</taxon>
        <taxon>Streptomyces</taxon>
    </lineage>
</organism>
<dbReference type="PANTHER" id="PTHR47691:SF3">
    <property type="entry name" value="HTH-TYPE TRANSCRIPTIONAL REGULATOR RV0890C-RELATED"/>
    <property type="match status" value="1"/>
</dbReference>
<dbReference type="Gene3D" id="3.40.50.300">
    <property type="entry name" value="P-loop containing nucleotide triphosphate hydrolases"/>
    <property type="match status" value="1"/>
</dbReference>
<keyword evidence="2" id="KW-1185">Reference proteome</keyword>
<dbReference type="InterPro" id="IPR027417">
    <property type="entry name" value="P-loop_NTPase"/>
</dbReference>
<dbReference type="EMBL" id="LOCL01000023">
    <property type="protein sequence ID" value="KUF20136.1"/>
    <property type="molecule type" value="Genomic_DNA"/>
</dbReference>
<dbReference type="RefSeq" id="WP_058845730.1">
    <property type="nucleotide sequence ID" value="NZ_LOCL01000023.1"/>
</dbReference>
<sequence>MTGIPHPTADRAGAADNLLTDCHAGAVVQAGHVGTLQLHTPRAAPPPPRQLLPVPRIWTDRCTLLRELDAAAADSRGGPSLLVAISGVGGVGKTALATKWLSRRGADTPDGQLYADLTRPHHEPAEALVRRVLRHFLRSVGHDPGTDDVQELAAWWRSASHGHRFGILLDNAQDAADVLPLLPGDAGHLIVVTSRPHLDALTAQGALRCELPPLTRPVAERLLVRIAGQELARGHRSSLRTIASACSYLPLALIVAATSLSARPERPISTVARELDHAATPGRTHALVPVLEQRYDDLPTASDRQAYRLLSVVPLREIEADAAANICQLAHPEAASALRTLAGAGLLERLGPRSGRGVTYRFHDAVKEHAQQLAQDEDGPTGIEEAMRRCGAWLLATSTRAERILTPHHRQLARDLHHHVDRFAFADDDHGAALRWVEAHLPDVTLTVYEARRQGWHVLVWQLVHATWPAFHYLRPMELSAELHRLGAEAAEACGDREALREMLTTGVIALRALNRVPEAAQWAARALTLAREDGDIRSLSQATHELGVCARAQGGKKEARQYLFEARVMREENGDCRGAALTRIVEGQIDLDDGQPNRAIDRVGPAHVDLRSVGDTINAGRACLVLAEANSRIGSSANAVRLLDRAEDDFQHAGSPTGQARVLRMRGHLAERDGDTDTARTHYTAALALYKKTSPHDAKEITALLDALPEQPASTTS</sequence>